<sequence length="296" mass="34509">QLPPIEAFYSQLSGEGISKDDYEHAKNVWKEFGMRTLRDYHDLYNQSDVLLLADVFENFRDVCCTHYGLDPAWYYTAPGLAWDAALKITGVELELLTDVDMLNMIEKGIRGGISMISTRHGEANNPYMGDKYNKDEAAKYITYLDANNLYGWAMSKPLPTKDFKWMDESELNEWKNHTCILEVDMTYPKDLHDSHNDYPLAPERLNMNKVEKLIPNLNDKTRYVVHYENLKLYESLGLKVTKIHRGIKFEESAWLKQYIDLNTNLRAAANNEFEKDFFKLMNNSVFGKTMENIRNI</sequence>
<evidence type="ECO:0000313" key="3">
    <source>
        <dbReference type="Proteomes" id="UP000014760"/>
    </source>
</evidence>
<name>R7T638_CAPTE</name>
<organism evidence="1">
    <name type="scientific">Capitella teleta</name>
    <name type="common">Polychaete worm</name>
    <dbReference type="NCBI Taxonomy" id="283909"/>
    <lineage>
        <taxon>Eukaryota</taxon>
        <taxon>Metazoa</taxon>
        <taxon>Spiralia</taxon>
        <taxon>Lophotrochozoa</taxon>
        <taxon>Annelida</taxon>
        <taxon>Polychaeta</taxon>
        <taxon>Sedentaria</taxon>
        <taxon>Scolecida</taxon>
        <taxon>Capitellidae</taxon>
        <taxon>Capitella</taxon>
    </lineage>
</organism>
<dbReference type="EnsemblMetazoa" id="CapteT103875">
    <property type="protein sequence ID" value="CapteP103875"/>
    <property type="gene ID" value="CapteG103875"/>
</dbReference>
<dbReference type="Proteomes" id="UP000014760">
    <property type="component" value="Unassembled WGS sequence"/>
</dbReference>
<dbReference type="OrthoDB" id="2425134at2759"/>
<gene>
    <name evidence="1" type="ORF">CAPTEDRAFT_103875</name>
</gene>
<proteinExistence type="predicted"/>
<reference evidence="1 3" key="2">
    <citation type="journal article" date="2013" name="Nature">
        <title>Insights into bilaterian evolution from three spiralian genomes.</title>
        <authorList>
            <person name="Simakov O."/>
            <person name="Marletaz F."/>
            <person name="Cho S.J."/>
            <person name="Edsinger-Gonzales E."/>
            <person name="Havlak P."/>
            <person name="Hellsten U."/>
            <person name="Kuo D.H."/>
            <person name="Larsson T."/>
            <person name="Lv J."/>
            <person name="Arendt D."/>
            <person name="Savage R."/>
            <person name="Osoegawa K."/>
            <person name="de Jong P."/>
            <person name="Grimwood J."/>
            <person name="Chapman J.A."/>
            <person name="Shapiro H."/>
            <person name="Aerts A."/>
            <person name="Otillar R.P."/>
            <person name="Terry A.Y."/>
            <person name="Boore J.L."/>
            <person name="Grigoriev I.V."/>
            <person name="Lindberg D.R."/>
            <person name="Seaver E.C."/>
            <person name="Weisblat D.A."/>
            <person name="Putnam N.H."/>
            <person name="Rokhsar D.S."/>
        </authorList>
    </citation>
    <scope>NUCLEOTIDE SEQUENCE</scope>
    <source>
        <strain evidence="1 3">I ESC-2004</strain>
    </source>
</reference>
<reference evidence="2" key="3">
    <citation type="submission" date="2015-06" db="UniProtKB">
        <authorList>
            <consortium name="EnsemblMetazoa"/>
        </authorList>
    </citation>
    <scope>IDENTIFICATION</scope>
</reference>
<reference evidence="3" key="1">
    <citation type="submission" date="2012-12" db="EMBL/GenBank/DDBJ databases">
        <authorList>
            <person name="Hellsten U."/>
            <person name="Grimwood J."/>
            <person name="Chapman J.A."/>
            <person name="Shapiro H."/>
            <person name="Aerts A."/>
            <person name="Otillar R.P."/>
            <person name="Terry A.Y."/>
            <person name="Boore J.L."/>
            <person name="Simakov O."/>
            <person name="Marletaz F."/>
            <person name="Cho S.-J."/>
            <person name="Edsinger-Gonzales E."/>
            <person name="Havlak P."/>
            <person name="Kuo D.-H."/>
            <person name="Larsson T."/>
            <person name="Lv J."/>
            <person name="Arendt D."/>
            <person name="Savage R."/>
            <person name="Osoegawa K."/>
            <person name="de Jong P."/>
            <person name="Lindberg D.R."/>
            <person name="Seaver E.C."/>
            <person name="Weisblat D.A."/>
            <person name="Putnam N.H."/>
            <person name="Grigoriev I.V."/>
            <person name="Rokhsar D.S."/>
        </authorList>
    </citation>
    <scope>NUCLEOTIDE SEQUENCE</scope>
    <source>
        <strain evidence="3">I ESC-2004</strain>
    </source>
</reference>
<keyword evidence="3" id="KW-1185">Reference proteome</keyword>
<dbReference type="EMBL" id="KB311585">
    <property type="protein sequence ID" value="ELT88969.1"/>
    <property type="molecule type" value="Genomic_DNA"/>
</dbReference>
<dbReference type="InterPro" id="IPR043502">
    <property type="entry name" value="DNA/RNA_pol_sf"/>
</dbReference>
<dbReference type="OMA" id="CHISDEK"/>
<feature type="non-terminal residue" evidence="1">
    <location>
        <position position="1"/>
    </location>
</feature>
<dbReference type="EMBL" id="AMQN01033039">
    <property type="status" value="NOT_ANNOTATED_CDS"/>
    <property type="molecule type" value="Genomic_DNA"/>
</dbReference>
<protein>
    <recommendedName>
        <fullName evidence="4">DNA-directed DNA polymerase</fullName>
    </recommendedName>
</protein>
<dbReference type="PANTHER" id="PTHR31511">
    <property type="entry name" value="PROTEIN CBG23764"/>
    <property type="match status" value="1"/>
</dbReference>
<evidence type="ECO:0008006" key="4">
    <source>
        <dbReference type="Google" id="ProtNLM"/>
    </source>
</evidence>
<dbReference type="PANTHER" id="PTHR31511:SF12">
    <property type="entry name" value="RHO TERMINATION FACTOR N-TERMINAL DOMAIN-CONTAINING PROTEIN"/>
    <property type="match status" value="1"/>
</dbReference>
<evidence type="ECO:0000313" key="2">
    <source>
        <dbReference type="EnsemblMetazoa" id="CapteP103875"/>
    </source>
</evidence>
<accession>R7T638</accession>
<dbReference type="SUPFAM" id="SSF56672">
    <property type="entry name" value="DNA/RNA polymerases"/>
    <property type="match status" value="1"/>
</dbReference>
<dbReference type="HOGENOM" id="CLU_941872_0_0_1"/>
<dbReference type="AlphaFoldDB" id="R7T638"/>
<evidence type="ECO:0000313" key="1">
    <source>
        <dbReference type="EMBL" id="ELT88969.1"/>
    </source>
</evidence>